<comment type="catalytic activity">
    <reaction evidence="16">
        <text>hexanoyl-CoA + H2O = hexanoate + CoA + H(+)</text>
        <dbReference type="Rhea" id="RHEA:40115"/>
        <dbReference type="ChEBI" id="CHEBI:15377"/>
        <dbReference type="ChEBI" id="CHEBI:15378"/>
        <dbReference type="ChEBI" id="CHEBI:17120"/>
        <dbReference type="ChEBI" id="CHEBI:57287"/>
        <dbReference type="ChEBI" id="CHEBI:62620"/>
    </reaction>
    <physiologicalReaction direction="left-to-right" evidence="16">
        <dbReference type="Rhea" id="RHEA:40116"/>
    </physiologicalReaction>
</comment>
<dbReference type="PANTHER" id="PTHR21660">
    <property type="entry name" value="THIOESTERASE SUPERFAMILY MEMBER-RELATED"/>
    <property type="match status" value="1"/>
</dbReference>
<comment type="catalytic activity">
    <reaction evidence="13">
        <text>octanoyl-CoA + H2O = octanoate + CoA + H(+)</text>
        <dbReference type="Rhea" id="RHEA:30143"/>
        <dbReference type="ChEBI" id="CHEBI:15377"/>
        <dbReference type="ChEBI" id="CHEBI:15378"/>
        <dbReference type="ChEBI" id="CHEBI:25646"/>
        <dbReference type="ChEBI" id="CHEBI:57287"/>
        <dbReference type="ChEBI" id="CHEBI:57386"/>
    </reaction>
    <physiologicalReaction direction="left-to-right" evidence="13">
        <dbReference type="Rhea" id="RHEA:30144"/>
    </physiologicalReaction>
</comment>
<dbReference type="GO" id="GO:0005739">
    <property type="term" value="C:mitochondrion"/>
    <property type="evidence" value="ECO:0007669"/>
    <property type="project" value="UniProtKB-SubCell"/>
</dbReference>
<dbReference type="EMBL" id="CANHGI010000002">
    <property type="protein sequence ID" value="CAI5441538.1"/>
    <property type="molecule type" value="Genomic_DNA"/>
</dbReference>
<dbReference type="GO" id="GO:0047617">
    <property type="term" value="F:fatty acyl-CoA hydrolase activity"/>
    <property type="evidence" value="ECO:0007669"/>
    <property type="project" value="InterPro"/>
</dbReference>
<keyword evidence="26" id="KW-1185">Reference proteome</keyword>
<evidence type="ECO:0000256" key="18">
    <source>
        <dbReference type="ARBA" id="ARBA00058205"/>
    </source>
</evidence>
<comment type="catalytic activity">
    <reaction evidence="17">
        <text>a fatty acyl-CoA + H2O = a fatty acid + CoA + H(+)</text>
        <dbReference type="Rhea" id="RHEA:16781"/>
        <dbReference type="ChEBI" id="CHEBI:15377"/>
        <dbReference type="ChEBI" id="CHEBI:15378"/>
        <dbReference type="ChEBI" id="CHEBI:28868"/>
        <dbReference type="ChEBI" id="CHEBI:57287"/>
        <dbReference type="ChEBI" id="CHEBI:77636"/>
    </reaction>
    <physiologicalReaction direction="left-to-right" evidence="17">
        <dbReference type="Rhea" id="RHEA:16782"/>
    </physiologicalReaction>
</comment>
<proteinExistence type="inferred from homology"/>
<evidence type="ECO:0000313" key="25">
    <source>
        <dbReference type="EMBL" id="CAI5441538.1"/>
    </source>
</evidence>
<evidence type="ECO:0000256" key="23">
    <source>
        <dbReference type="ARBA" id="ARBA00083956"/>
    </source>
</evidence>
<dbReference type="GO" id="GO:0005829">
    <property type="term" value="C:cytosol"/>
    <property type="evidence" value="ECO:0007669"/>
    <property type="project" value="UniProtKB-SubCell"/>
</dbReference>
<evidence type="ECO:0000256" key="1">
    <source>
        <dbReference type="ARBA" id="ARBA00004123"/>
    </source>
</evidence>
<keyword evidence="7" id="KW-0378">Hydrolase</keyword>
<evidence type="ECO:0000256" key="13">
    <source>
        <dbReference type="ARBA" id="ARBA00047588"/>
    </source>
</evidence>
<keyword evidence="9" id="KW-0443">Lipid metabolism</keyword>
<evidence type="ECO:0000256" key="16">
    <source>
        <dbReference type="ARBA" id="ARBA00050199"/>
    </source>
</evidence>
<gene>
    <name evidence="25" type="ORF">CAMP_LOCUS4175</name>
</gene>
<evidence type="ECO:0000256" key="2">
    <source>
        <dbReference type="ARBA" id="ARBA00004173"/>
    </source>
</evidence>
<name>A0A9P1IBD1_9PELO</name>
<dbReference type="InterPro" id="IPR006683">
    <property type="entry name" value="Thioestr_dom"/>
</dbReference>
<dbReference type="OrthoDB" id="46529at2759"/>
<evidence type="ECO:0000256" key="12">
    <source>
        <dbReference type="ARBA" id="ARBA00023242"/>
    </source>
</evidence>
<evidence type="ECO:0000256" key="11">
    <source>
        <dbReference type="ARBA" id="ARBA00023212"/>
    </source>
</evidence>
<dbReference type="InterPro" id="IPR003736">
    <property type="entry name" value="PAAI_dom"/>
</dbReference>
<evidence type="ECO:0000256" key="15">
    <source>
        <dbReference type="ARBA" id="ARBA00048074"/>
    </source>
</evidence>
<keyword evidence="12" id="KW-0539">Nucleus</keyword>
<evidence type="ECO:0000256" key="6">
    <source>
        <dbReference type="ARBA" id="ARBA00022490"/>
    </source>
</evidence>
<comment type="subunit">
    <text evidence="19">Homotetramer. Interacts with PCTP.</text>
</comment>
<keyword evidence="10" id="KW-0496">Mitochondrion</keyword>
<evidence type="ECO:0000313" key="26">
    <source>
        <dbReference type="Proteomes" id="UP001152747"/>
    </source>
</evidence>
<dbReference type="Pfam" id="PF03061">
    <property type="entry name" value="4HBT"/>
    <property type="match status" value="1"/>
</dbReference>
<dbReference type="Gene3D" id="3.10.129.10">
    <property type="entry name" value="Hotdog Thioesterase"/>
    <property type="match status" value="1"/>
</dbReference>
<dbReference type="GO" id="GO:0006629">
    <property type="term" value="P:lipid metabolic process"/>
    <property type="evidence" value="ECO:0007669"/>
    <property type="project" value="UniProtKB-KW"/>
</dbReference>
<sequence>MSGKYLKMANNMIKFYSNKGQFGALLGTEKFQAIQADEGRLKVEFKVEQDMTNHFGTLHGGYTATIVDIFTTAALMCTKHEHPGVSVDLHVTYLAAAKVGETLVLDSTVTKQGRTLAFTKAEIFRKDDNRLIATAVHTKAFPPIRENFNEKK</sequence>
<dbReference type="GO" id="GO:0005819">
    <property type="term" value="C:spindle"/>
    <property type="evidence" value="ECO:0007669"/>
    <property type="project" value="UniProtKB-SubCell"/>
</dbReference>
<dbReference type="InterPro" id="IPR039298">
    <property type="entry name" value="ACOT13"/>
</dbReference>
<evidence type="ECO:0000256" key="10">
    <source>
        <dbReference type="ARBA" id="ARBA00023128"/>
    </source>
</evidence>
<evidence type="ECO:0000259" key="24">
    <source>
        <dbReference type="Pfam" id="PF03061"/>
    </source>
</evidence>
<evidence type="ECO:0000256" key="3">
    <source>
        <dbReference type="ARBA" id="ARBA00004186"/>
    </source>
</evidence>
<keyword evidence="8" id="KW-0007">Acetylation</keyword>
<evidence type="ECO:0000256" key="8">
    <source>
        <dbReference type="ARBA" id="ARBA00022990"/>
    </source>
</evidence>
<dbReference type="GO" id="GO:0005634">
    <property type="term" value="C:nucleus"/>
    <property type="evidence" value="ECO:0007669"/>
    <property type="project" value="UniProtKB-SubCell"/>
</dbReference>
<dbReference type="FunFam" id="3.10.129.10:FF:000021">
    <property type="entry name" value="Acyl-coenzyme A thioesterase 13"/>
    <property type="match status" value="1"/>
</dbReference>
<evidence type="ECO:0000256" key="9">
    <source>
        <dbReference type="ARBA" id="ARBA00023098"/>
    </source>
</evidence>
<evidence type="ECO:0000256" key="19">
    <source>
        <dbReference type="ARBA" id="ARBA00064709"/>
    </source>
</evidence>
<dbReference type="CDD" id="cd03443">
    <property type="entry name" value="PaaI_thioesterase"/>
    <property type="match status" value="1"/>
</dbReference>
<comment type="similarity">
    <text evidence="5">Belongs to the thioesterase PaaI family.</text>
</comment>
<evidence type="ECO:0000256" key="7">
    <source>
        <dbReference type="ARBA" id="ARBA00022801"/>
    </source>
</evidence>
<dbReference type="InterPro" id="IPR029069">
    <property type="entry name" value="HotDog_dom_sf"/>
</dbReference>
<comment type="subcellular location">
    <subcellularLocation>
        <location evidence="3">Cytoplasm</location>
        <location evidence="3">Cytoskeleton</location>
        <location evidence="3">Spindle</location>
    </subcellularLocation>
    <subcellularLocation>
        <location evidence="4">Cytoplasm</location>
        <location evidence="4">Cytosol</location>
    </subcellularLocation>
    <subcellularLocation>
        <location evidence="2">Mitochondrion</location>
    </subcellularLocation>
    <subcellularLocation>
        <location evidence="1">Nucleus</location>
    </subcellularLocation>
</comment>
<dbReference type="SUPFAM" id="SSF54637">
    <property type="entry name" value="Thioesterase/thiol ester dehydrase-isomerase"/>
    <property type="match status" value="1"/>
</dbReference>
<evidence type="ECO:0000256" key="17">
    <source>
        <dbReference type="ARBA" id="ARBA00052976"/>
    </source>
</evidence>
<evidence type="ECO:0000256" key="21">
    <source>
        <dbReference type="ARBA" id="ARBA00075657"/>
    </source>
</evidence>
<comment type="caution">
    <text evidence="25">The sequence shown here is derived from an EMBL/GenBank/DDBJ whole genome shotgun (WGS) entry which is preliminary data.</text>
</comment>
<dbReference type="AlphaFoldDB" id="A0A9P1IBD1"/>
<accession>A0A9P1IBD1</accession>
<keyword evidence="6" id="KW-0963">Cytoplasm</keyword>
<keyword evidence="11" id="KW-0206">Cytoskeleton</keyword>
<dbReference type="NCBIfam" id="TIGR00369">
    <property type="entry name" value="unchar_dom_1"/>
    <property type="match status" value="1"/>
</dbReference>
<evidence type="ECO:0000256" key="4">
    <source>
        <dbReference type="ARBA" id="ARBA00004514"/>
    </source>
</evidence>
<evidence type="ECO:0000256" key="14">
    <source>
        <dbReference type="ARBA" id="ARBA00047969"/>
    </source>
</evidence>
<evidence type="ECO:0000256" key="5">
    <source>
        <dbReference type="ARBA" id="ARBA00008324"/>
    </source>
</evidence>
<reference evidence="25" key="1">
    <citation type="submission" date="2022-11" db="EMBL/GenBank/DDBJ databases">
        <authorList>
            <person name="Kikuchi T."/>
        </authorList>
    </citation>
    <scope>NUCLEOTIDE SEQUENCE</scope>
    <source>
        <strain evidence="25">PS1010</strain>
    </source>
</reference>
<comment type="function">
    <text evidence="18">Catalyzes the hydrolysis of acyl-CoAs into free fatty acids and coenzyme A (CoASH), regulating their respective intracellular levels. Has acyl-CoA thioesterase activity towards medium (C12) and long-chain (C18) fatty acyl-CoA substrates. Can also hydrolyze 3-hydroxyphenylacetyl-CoA and 3,4-dihydroxyphenylacetyl-CoA (in vitro). May play a role in controlling adaptive thermogenesis.</text>
</comment>
<protein>
    <recommendedName>
        <fullName evidence="20">Acyl-coenzyme A thioesterase 13</fullName>
    </recommendedName>
    <alternativeName>
        <fullName evidence="22">Hotdog-fold thioesterase superfamily member 2</fullName>
    </alternativeName>
    <alternativeName>
        <fullName evidence="21">Palmitoyl-CoA hydrolase</fullName>
    </alternativeName>
    <alternativeName>
        <fullName evidence="23">Thioesterase superfamily member 2</fullName>
    </alternativeName>
</protein>
<dbReference type="Proteomes" id="UP001152747">
    <property type="component" value="Unassembled WGS sequence"/>
</dbReference>
<organism evidence="25 26">
    <name type="scientific">Caenorhabditis angaria</name>
    <dbReference type="NCBI Taxonomy" id="860376"/>
    <lineage>
        <taxon>Eukaryota</taxon>
        <taxon>Metazoa</taxon>
        <taxon>Ecdysozoa</taxon>
        <taxon>Nematoda</taxon>
        <taxon>Chromadorea</taxon>
        <taxon>Rhabditida</taxon>
        <taxon>Rhabditina</taxon>
        <taxon>Rhabditomorpha</taxon>
        <taxon>Rhabditoidea</taxon>
        <taxon>Rhabditidae</taxon>
        <taxon>Peloderinae</taxon>
        <taxon>Caenorhabditis</taxon>
    </lineage>
</organism>
<comment type="catalytic activity">
    <reaction evidence="15">
        <text>dodecanoyl-CoA + H2O = dodecanoate + CoA + H(+)</text>
        <dbReference type="Rhea" id="RHEA:30135"/>
        <dbReference type="ChEBI" id="CHEBI:15377"/>
        <dbReference type="ChEBI" id="CHEBI:15378"/>
        <dbReference type="ChEBI" id="CHEBI:18262"/>
        <dbReference type="ChEBI" id="CHEBI:57287"/>
        <dbReference type="ChEBI" id="CHEBI:57375"/>
    </reaction>
    <physiologicalReaction direction="left-to-right" evidence="15">
        <dbReference type="Rhea" id="RHEA:30136"/>
    </physiologicalReaction>
</comment>
<evidence type="ECO:0000256" key="20">
    <source>
        <dbReference type="ARBA" id="ARBA00067273"/>
    </source>
</evidence>
<evidence type="ECO:0000256" key="22">
    <source>
        <dbReference type="ARBA" id="ARBA00081533"/>
    </source>
</evidence>
<dbReference type="PANTHER" id="PTHR21660:SF59">
    <property type="entry name" value="THIOESTERASE DOMAIN-CONTAINING PROTEIN"/>
    <property type="match status" value="1"/>
</dbReference>
<comment type="catalytic activity">
    <reaction evidence="14">
        <text>decanoyl-CoA + H2O = decanoate + CoA + H(+)</text>
        <dbReference type="Rhea" id="RHEA:40059"/>
        <dbReference type="ChEBI" id="CHEBI:15377"/>
        <dbReference type="ChEBI" id="CHEBI:15378"/>
        <dbReference type="ChEBI" id="CHEBI:27689"/>
        <dbReference type="ChEBI" id="CHEBI:57287"/>
        <dbReference type="ChEBI" id="CHEBI:61430"/>
    </reaction>
    <physiologicalReaction direction="left-to-right" evidence="14">
        <dbReference type="Rhea" id="RHEA:40060"/>
    </physiologicalReaction>
</comment>
<feature type="domain" description="Thioesterase" evidence="24">
    <location>
        <begin position="55"/>
        <end position="130"/>
    </location>
</feature>